<accession>A0A8D8C358</accession>
<feature type="domain" description="FYVE-type" evidence="6">
    <location>
        <begin position="676"/>
        <end position="790"/>
    </location>
</feature>
<protein>
    <submittedName>
        <fullName evidence="7">Zinc finger FYVE domain-containing protein 1</fullName>
    </submittedName>
</protein>
<reference evidence="7" key="1">
    <citation type="submission" date="2021-05" db="EMBL/GenBank/DDBJ databases">
        <authorList>
            <person name="Alioto T."/>
            <person name="Alioto T."/>
            <person name="Gomez Garrido J."/>
        </authorList>
    </citation>
    <scope>NUCLEOTIDE SEQUENCE</scope>
</reference>
<evidence type="ECO:0000256" key="4">
    <source>
        <dbReference type="PROSITE-ProRule" id="PRU00091"/>
    </source>
</evidence>
<keyword evidence="3" id="KW-0862">Zinc</keyword>
<dbReference type="Pfam" id="PF01363">
    <property type="entry name" value="FYVE"/>
    <property type="match status" value="2"/>
</dbReference>
<dbReference type="GO" id="GO:0005811">
    <property type="term" value="C:lipid droplet"/>
    <property type="evidence" value="ECO:0007669"/>
    <property type="project" value="TreeGrafter"/>
</dbReference>
<sequence>MMEEAEDGDSFSILVDDKMSTRHSSGSFSPQPDVVSELSNAAGQFFSLNINGDDDVLSSLENGVPLGSSGLGLNGNNNSRNVTEKVRSFLLMDERENVQLRSPESFCKKLGAAPEVKIKVVSIFGNTGDGKSHTMNHAFFGGREVFKTSSEQSSCTMGIWASFHRPNNVLCLDTEGLLGETVNENRQMRMLLKVLAISDIIIYRTRSERLRSDMYKFLGTASRAFSKYFSTALQSLAIPGTPQSLGPAVIIFHETQNTEVLKEDDEGKKEEDILRERFAKSKLELNAFSSLRYVGIRTTKPPTSYEPLRIALEKELRNTTVRSPRQPRVVFEALLALNKKFNGELSAAPNNTFPEQYFTCTTFCKSCEERCQLSMGHLDSKEDHRCGTVCKYQHQYENKVYLCNQCHVNGRQVVVTIKTQTANDSSWLGLAKYAWSGSVIECTHCGEIYRSRQHWYGNKSPEQMAVRTEIVHVWNDGGLQVRGPTHSAQLVLDGVAYLTDAVASVGAQPTKTLKSWVADKIRPAYWRPDSEITYCKGCTCNFERLDLRKHHCRSCGEGFCSACSKHKMRVPSRGWDYPVRVCNQCRDELLKAEKYGTSSVGDPATNGTAVAANGDSTQQDPTSSAGNNSSATDNSEVLVRKYGEVVINTLTNIGAVLEYPKDLIKDSARPSYWVPDAEAPRCHICELVFGCPEELNSTTPLVQAGPALNGRHGASPSRSSPSSTGGGSPVVVPRPSSSSSSYLAIDRRRHHCRACGNAVCAGCSEHRRPVPKRGWLSDVRVCNNCFSSAD</sequence>
<dbReference type="SUPFAM" id="SSF52540">
    <property type="entry name" value="P-loop containing nucleoside triphosphate hydrolases"/>
    <property type="match status" value="1"/>
</dbReference>
<dbReference type="PANTHER" id="PTHR46624">
    <property type="entry name" value="AGAP002036-PA"/>
    <property type="match status" value="1"/>
</dbReference>
<evidence type="ECO:0000256" key="1">
    <source>
        <dbReference type="ARBA" id="ARBA00022723"/>
    </source>
</evidence>
<evidence type="ECO:0000259" key="6">
    <source>
        <dbReference type="PROSITE" id="PS50178"/>
    </source>
</evidence>
<dbReference type="InterPro" id="IPR000306">
    <property type="entry name" value="Znf_FYVE"/>
</dbReference>
<feature type="region of interest" description="Disordered" evidence="5">
    <location>
        <begin position="702"/>
        <end position="739"/>
    </location>
</feature>
<dbReference type="GO" id="GO:0008270">
    <property type="term" value="F:zinc ion binding"/>
    <property type="evidence" value="ECO:0007669"/>
    <property type="project" value="UniProtKB-KW"/>
</dbReference>
<evidence type="ECO:0000313" key="7">
    <source>
        <dbReference type="EMBL" id="CAG6484480.1"/>
    </source>
</evidence>
<dbReference type="PROSITE" id="PS50178">
    <property type="entry name" value="ZF_FYVE"/>
    <property type="match status" value="2"/>
</dbReference>
<feature type="compositionally biased region" description="Low complexity" evidence="5">
    <location>
        <begin position="715"/>
        <end position="739"/>
    </location>
</feature>
<feature type="domain" description="FYVE-type" evidence="6">
    <location>
        <begin position="529"/>
        <end position="590"/>
    </location>
</feature>
<dbReference type="Gene3D" id="3.30.40.10">
    <property type="entry name" value="Zinc/RING finger domain, C3HC4 (zinc finger)"/>
    <property type="match status" value="2"/>
</dbReference>
<dbReference type="CDD" id="cd15734">
    <property type="entry name" value="FYVE_ZFYV1"/>
    <property type="match status" value="1"/>
</dbReference>
<dbReference type="AlphaFoldDB" id="A0A8D8C358"/>
<dbReference type="InterPro" id="IPR011011">
    <property type="entry name" value="Znf_FYVE_PHD"/>
</dbReference>
<dbReference type="InterPro" id="IPR027417">
    <property type="entry name" value="P-loop_NTPase"/>
</dbReference>
<dbReference type="GO" id="GO:0005547">
    <property type="term" value="F:phosphatidylinositol-3,4,5-trisphosphate binding"/>
    <property type="evidence" value="ECO:0007669"/>
    <property type="project" value="TreeGrafter"/>
</dbReference>
<dbReference type="Gene3D" id="3.40.50.300">
    <property type="entry name" value="P-loop containing nucleotide triphosphate hydrolases"/>
    <property type="match status" value="1"/>
</dbReference>
<keyword evidence="2 4" id="KW-0863">Zinc-finger</keyword>
<dbReference type="GO" id="GO:0043325">
    <property type="term" value="F:phosphatidylinositol-3,4-bisphosphate binding"/>
    <property type="evidence" value="ECO:0007669"/>
    <property type="project" value="TreeGrafter"/>
</dbReference>
<dbReference type="SMART" id="SM00064">
    <property type="entry name" value="FYVE"/>
    <property type="match status" value="2"/>
</dbReference>
<name>A0A8D8C358_CULPI</name>
<dbReference type="InterPro" id="IPR017455">
    <property type="entry name" value="Znf_FYVE-rel"/>
</dbReference>
<organism evidence="7">
    <name type="scientific">Culex pipiens</name>
    <name type="common">House mosquito</name>
    <dbReference type="NCBI Taxonomy" id="7175"/>
    <lineage>
        <taxon>Eukaryota</taxon>
        <taxon>Metazoa</taxon>
        <taxon>Ecdysozoa</taxon>
        <taxon>Arthropoda</taxon>
        <taxon>Hexapoda</taxon>
        <taxon>Insecta</taxon>
        <taxon>Pterygota</taxon>
        <taxon>Neoptera</taxon>
        <taxon>Endopterygota</taxon>
        <taxon>Diptera</taxon>
        <taxon>Nematocera</taxon>
        <taxon>Culicoidea</taxon>
        <taxon>Culicidae</taxon>
        <taxon>Culicinae</taxon>
        <taxon>Culicini</taxon>
        <taxon>Culex</taxon>
        <taxon>Culex</taxon>
    </lineage>
</organism>
<dbReference type="InterPro" id="IPR042427">
    <property type="entry name" value="ZFYV1"/>
</dbReference>
<evidence type="ECO:0000256" key="5">
    <source>
        <dbReference type="SAM" id="MobiDB-lite"/>
    </source>
</evidence>
<feature type="region of interest" description="Disordered" evidence="5">
    <location>
        <begin position="600"/>
        <end position="633"/>
    </location>
</feature>
<evidence type="ECO:0000256" key="2">
    <source>
        <dbReference type="ARBA" id="ARBA00022771"/>
    </source>
</evidence>
<evidence type="ECO:0000256" key="3">
    <source>
        <dbReference type="ARBA" id="ARBA00022833"/>
    </source>
</evidence>
<proteinExistence type="predicted"/>
<keyword evidence="1" id="KW-0479">Metal-binding</keyword>
<dbReference type="GO" id="GO:0032266">
    <property type="term" value="F:phosphatidylinositol-3-phosphate binding"/>
    <property type="evidence" value="ECO:0007669"/>
    <property type="project" value="TreeGrafter"/>
</dbReference>
<dbReference type="GO" id="GO:0140042">
    <property type="term" value="P:lipid droplet formation"/>
    <property type="evidence" value="ECO:0007669"/>
    <property type="project" value="TreeGrafter"/>
</dbReference>
<dbReference type="SUPFAM" id="SSF57903">
    <property type="entry name" value="FYVE/PHD zinc finger"/>
    <property type="match status" value="2"/>
</dbReference>
<dbReference type="GO" id="GO:0005545">
    <property type="term" value="F:1-phosphatidylinositol binding"/>
    <property type="evidence" value="ECO:0007669"/>
    <property type="project" value="TreeGrafter"/>
</dbReference>
<dbReference type="EMBL" id="HBUE01099338">
    <property type="protein sequence ID" value="CAG6484480.1"/>
    <property type="molecule type" value="Transcribed_RNA"/>
</dbReference>
<dbReference type="PANTHER" id="PTHR46624:SF4">
    <property type="entry name" value="FYVE-TYPE DOMAIN-CONTAINING PROTEIN"/>
    <property type="match status" value="1"/>
</dbReference>
<dbReference type="InterPro" id="IPR013083">
    <property type="entry name" value="Znf_RING/FYVE/PHD"/>
</dbReference>